<organism evidence="1">
    <name type="scientific">uncultured Microcoleus sp</name>
    <dbReference type="NCBI Taxonomy" id="259945"/>
    <lineage>
        <taxon>Bacteria</taxon>
        <taxon>Bacillati</taxon>
        <taxon>Cyanobacteriota</taxon>
        <taxon>Cyanophyceae</taxon>
        <taxon>Oscillatoriophycideae</taxon>
        <taxon>Oscillatoriales</taxon>
        <taxon>Microcoleaceae</taxon>
        <taxon>Microcoleus</taxon>
        <taxon>environmental samples</taxon>
    </lineage>
</organism>
<evidence type="ECO:0000313" key="1">
    <source>
        <dbReference type="EMBL" id="CAA9424805.1"/>
    </source>
</evidence>
<proteinExistence type="predicted"/>
<protein>
    <submittedName>
        <fullName evidence="1">Uncharacterized protein</fullName>
    </submittedName>
</protein>
<gene>
    <name evidence="1" type="ORF">AVDCRST_MAG84-7404</name>
</gene>
<reference evidence="1" key="1">
    <citation type="submission" date="2020-02" db="EMBL/GenBank/DDBJ databases">
        <authorList>
            <person name="Meier V. D."/>
        </authorList>
    </citation>
    <scope>NUCLEOTIDE SEQUENCE</scope>
    <source>
        <strain evidence="1">AVDCRST_MAG84</strain>
    </source>
</reference>
<sequence>MKPAKSAIGCHNFQFWVPSGDRQQKVFLISDILHSWRHPLGFLLRDQAQSRDFLSLLPG</sequence>
<dbReference type="AlphaFoldDB" id="A0A6J4Q0H6"/>
<accession>A0A6J4Q0H6</accession>
<dbReference type="EMBL" id="CADCTZ010001844">
    <property type="protein sequence ID" value="CAA9424805.1"/>
    <property type="molecule type" value="Genomic_DNA"/>
</dbReference>
<name>A0A6J4Q0H6_9CYAN</name>